<proteinExistence type="predicted"/>
<sequence length="378" mass="40213">MVLTPTLTGYVARGFLLATLLVMAALTGLVALFDFIELLRRAATRPGVGFSIPLEIAAMRLPFVALQILPFAILLGGIIAFWRLTRSSELIVARAAGISAWGFLTGPLVVAVLLGMLGTFGISPISSALLARAERLDMSFLRTGGGLSSLAGGRLWLRQADRALDPQGVAIISGRPVAMRDGTDPLPRGPRFELQEVTIWRLSGDDRPLARLEAPRARLINGAWVMEDAVSFGADRLAGPPQRVSLPTELTPDRIQDSFASPETLDFWALPRFIAVLEEAGFSAVRHRIQFQSLLALPVLALGMALLAAGFSMRQTRRGGVAQMIGGGVAAGFALFVLDRVSNEMGEAGSLPVLLAAWAPALAGLLLALALLLHLEDG</sequence>
<gene>
    <name evidence="7" type="primary">lptG</name>
    <name evidence="7" type="ORF">ACFOD3_14945</name>
</gene>
<keyword evidence="3 6" id="KW-0812">Transmembrane</keyword>
<dbReference type="NCBIfam" id="TIGR04408">
    <property type="entry name" value="LptG_lptG"/>
    <property type="match status" value="1"/>
</dbReference>
<protein>
    <submittedName>
        <fullName evidence="7">LPS export ABC transporter permease LptG</fullName>
    </submittedName>
</protein>
<reference evidence="8" key="1">
    <citation type="journal article" date="2019" name="Int. J. Syst. Evol. Microbiol.">
        <title>The Global Catalogue of Microorganisms (GCM) 10K type strain sequencing project: providing services to taxonomists for standard genome sequencing and annotation.</title>
        <authorList>
            <consortium name="The Broad Institute Genomics Platform"/>
            <consortium name="The Broad Institute Genome Sequencing Center for Infectious Disease"/>
            <person name="Wu L."/>
            <person name="Ma J."/>
        </authorList>
    </citation>
    <scope>NUCLEOTIDE SEQUENCE [LARGE SCALE GENOMIC DNA]</scope>
    <source>
        <strain evidence="8">CGMCC 1.16855</strain>
    </source>
</reference>
<dbReference type="InterPro" id="IPR030923">
    <property type="entry name" value="LptG"/>
</dbReference>
<evidence type="ECO:0000256" key="1">
    <source>
        <dbReference type="ARBA" id="ARBA00004651"/>
    </source>
</evidence>
<dbReference type="Pfam" id="PF03739">
    <property type="entry name" value="LptF_LptG"/>
    <property type="match status" value="1"/>
</dbReference>
<name>A0ABV7BWV6_9PROT</name>
<keyword evidence="4 6" id="KW-1133">Transmembrane helix</keyword>
<dbReference type="PANTHER" id="PTHR33529">
    <property type="entry name" value="SLR0882 PROTEIN-RELATED"/>
    <property type="match status" value="1"/>
</dbReference>
<evidence type="ECO:0000256" key="2">
    <source>
        <dbReference type="ARBA" id="ARBA00022475"/>
    </source>
</evidence>
<evidence type="ECO:0000256" key="5">
    <source>
        <dbReference type="ARBA" id="ARBA00023136"/>
    </source>
</evidence>
<keyword evidence="2" id="KW-1003">Cell membrane</keyword>
<evidence type="ECO:0000256" key="3">
    <source>
        <dbReference type="ARBA" id="ARBA00022692"/>
    </source>
</evidence>
<feature type="transmembrane region" description="Helical" evidence="6">
    <location>
        <begin position="319"/>
        <end position="338"/>
    </location>
</feature>
<evidence type="ECO:0000313" key="8">
    <source>
        <dbReference type="Proteomes" id="UP001595420"/>
    </source>
</evidence>
<dbReference type="PANTHER" id="PTHR33529:SF2">
    <property type="entry name" value="LIPOPOLYSACCHARIDE EXPORT SYSTEM PERMEASE PROTEIN LPTG"/>
    <property type="match status" value="1"/>
</dbReference>
<feature type="transmembrane region" description="Helical" evidence="6">
    <location>
        <begin position="350"/>
        <end position="375"/>
    </location>
</feature>
<evidence type="ECO:0000256" key="4">
    <source>
        <dbReference type="ARBA" id="ARBA00022989"/>
    </source>
</evidence>
<keyword evidence="5 6" id="KW-0472">Membrane</keyword>
<comment type="subcellular location">
    <subcellularLocation>
        <location evidence="1">Cell membrane</location>
        <topology evidence="1">Multi-pass membrane protein</topology>
    </subcellularLocation>
</comment>
<dbReference type="EMBL" id="JBHRSB010000004">
    <property type="protein sequence ID" value="MFC3001201.1"/>
    <property type="molecule type" value="Genomic_DNA"/>
</dbReference>
<feature type="transmembrane region" description="Helical" evidence="6">
    <location>
        <begin position="108"/>
        <end position="131"/>
    </location>
</feature>
<keyword evidence="8" id="KW-1185">Reference proteome</keyword>
<evidence type="ECO:0000256" key="6">
    <source>
        <dbReference type="SAM" id="Phobius"/>
    </source>
</evidence>
<comment type="caution">
    <text evidence="7">The sequence shown here is derived from an EMBL/GenBank/DDBJ whole genome shotgun (WGS) entry which is preliminary data.</text>
</comment>
<dbReference type="InterPro" id="IPR005495">
    <property type="entry name" value="LptG/LptF_permease"/>
</dbReference>
<feature type="transmembrane region" description="Helical" evidence="6">
    <location>
        <begin position="57"/>
        <end position="82"/>
    </location>
</feature>
<evidence type="ECO:0000313" key="7">
    <source>
        <dbReference type="EMBL" id="MFC3001201.1"/>
    </source>
</evidence>
<organism evidence="7 8">
    <name type="scientific">Falsiroseomonas tokyonensis</name>
    <dbReference type="NCBI Taxonomy" id="430521"/>
    <lineage>
        <taxon>Bacteria</taxon>
        <taxon>Pseudomonadati</taxon>
        <taxon>Pseudomonadota</taxon>
        <taxon>Alphaproteobacteria</taxon>
        <taxon>Acetobacterales</taxon>
        <taxon>Roseomonadaceae</taxon>
        <taxon>Falsiroseomonas</taxon>
    </lineage>
</organism>
<dbReference type="Proteomes" id="UP001595420">
    <property type="component" value="Unassembled WGS sequence"/>
</dbReference>
<dbReference type="RefSeq" id="WP_216837280.1">
    <property type="nucleotide sequence ID" value="NZ_JAFNJS010000004.1"/>
</dbReference>
<feature type="transmembrane region" description="Helical" evidence="6">
    <location>
        <begin position="15"/>
        <end position="36"/>
    </location>
</feature>
<accession>A0ABV7BWV6</accession>
<feature type="transmembrane region" description="Helical" evidence="6">
    <location>
        <begin position="294"/>
        <end position="313"/>
    </location>
</feature>